<proteinExistence type="predicted"/>
<reference evidence="1" key="1">
    <citation type="journal article" date="2021" name="Proc. Natl. Acad. Sci. U.S.A.">
        <title>A Catalog of Tens of Thousands of Viruses from Human Metagenomes Reveals Hidden Associations with Chronic Diseases.</title>
        <authorList>
            <person name="Tisza M.J."/>
            <person name="Buck C.B."/>
        </authorList>
    </citation>
    <scope>NUCLEOTIDE SEQUENCE</scope>
    <source>
        <strain evidence="1">CtedO8</strain>
    </source>
</reference>
<dbReference type="EMBL" id="BK032737">
    <property type="protein sequence ID" value="DAF57697.1"/>
    <property type="molecule type" value="Genomic_DNA"/>
</dbReference>
<organism evidence="1">
    <name type="scientific">Siphoviridae sp. ctedO8</name>
    <dbReference type="NCBI Taxonomy" id="2827907"/>
    <lineage>
        <taxon>Viruses</taxon>
        <taxon>Duplodnaviria</taxon>
        <taxon>Heunggongvirae</taxon>
        <taxon>Uroviricota</taxon>
        <taxon>Caudoviricetes</taxon>
    </lineage>
</organism>
<evidence type="ECO:0000313" key="1">
    <source>
        <dbReference type="EMBL" id="DAF57697.1"/>
    </source>
</evidence>
<name>A0A8S5T358_9CAUD</name>
<protein>
    <submittedName>
        <fullName evidence="1">Uncharacterized protein</fullName>
    </submittedName>
</protein>
<accession>A0A8S5T358</accession>
<sequence length="86" mass="9992">MIEWWKGERKRLEFELNHKDNKDFIVASAAYEIMRGNEAVVSGDCIIDGHNVSMIIQLDEPGFYELCLIYTIAAEIRRPRYTIKVG</sequence>